<proteinExistence type="inferred from homology"/>
<accession>A0A328BFY3</accession>
<evidence type="ECO:0000313" key="23">
    <source>
        <dbReference type="Proteomes" id="UP000248553"/>
    </source>
</evidence>
<keyword evidence="5" id="KW-1003">Cell membrane</keyword>
<keyword evidence="13 19" id="KW-0472">Membrane</keyword>
<dbReference type="EMBL" id="QHKM01000007">
    <property type="protein sequence ID" value="RAK64038.1"/>
    <property type="molecule type" value="Genomic_DNA"/>
</dbReference>
<evidence type="ECO:0000256" key="10">
    <source>
        <dbReference type="ARBA" id="ARBA00022801"/>
    </source>
</evidence>
<evidence type="ECO:0000256" key="16">
    <source>
        <dbReference type="ARBA" id="ARBA00034000"/>
    </source>
</evidence>
<dbReference type="InterPro" id="IPR001460">
    <property type="entry name" value="PCN-bd_Tpept"/>
</dbReference>
<evidence type="ECO:0000256" key="9">
    <source>
        <dbReference type="ARBA" id="ARBA00022679"/>
    </source>
</evidence>
<keyword evidence="11" id="KW-0133">Cell shape</keyword>
<dbReference type="GO" id="GO:0009252">
    <property type="term" value="P:peptidoglycan biosynthetic process"/>
    <property type="evidence" value="ECO:0007669"/>
    <property type="project" value="UniProtKB-KW"/>
</dbReference>
<keyword evidence="19" id="KW-1133">Transmembrane helix</keyword>
<evidence type="ECO:0000256" key="13">
    <source>
        <dbReference type="ARBA" id="ARBA00023136"/>
    </source>
</evidence>
<dbReference type="InterPro" id="IPR036950">
    <property type="entry name" value="PBP_transglycosylase"/>
</dbReference>
<evidence type="ECO:0000256" key="11">
    <source>
        <dbReference type="ARBA" id="ARBA00022960"/>
    </source>
</evidence>
<dbReference type="InterPro" id="IPR012338">
    <property type="entry name" value="Beta-lactam/transpept-like"/>
</dbReference>
<keyword evidence="6" id="KW-0121">Carboxypeptidase</keyword>
<evidence type="ECO:0000256" key="12">
    <source>
        <dbReference type="ARBA" id="ARBA00022984"/>
    </source>
</evidence>
<comment type="similarity">
    <text evidence="3">In the C-terminal section; belongs to the transpeptidase family.</text>
</comment>
<evidence type="ECO:0000256" key="3">
    <source>
        <dbReference type="ARBA" id="ARBA00007090"/>
    </source>
</evidence>
<keyword evidence="8" id="KW-0328">Glycosyltransferase</keyword>
<evidence type="ECO:0000259" key="20">
    <source>
        <dbReference type="Pfam" id="PF00905"/>
    </source>
</evidence>
<evidence type="ECO:0000256" key="2">
    <source>
        <dbReference type="ARBA" id="ARBA00004752"/>
    </source>
</evidence>
<evidence type="ECO:0000313" key="22">
    <source>
        <dbReference type="EMBL" id="RAK64038.1"/>
    </source>
</evidence>
<dbReference type="AlphaFoldDB" id="A0A328BFY3"/>
<feature type="domain" description="Glycosyl transferase family 51" evidence="21">
    <location>
        <begin position="82"/>
        <end position="268"/>
    </location>
</feature>
<dbReference type="RefSeq" id="WP_111479759.1">
    <property type="nucleotide sequence ID" value="NZ_QHKM01000007.1"/>
</dbReference>
<keyword evidence="23" id="KW-1185">Reference proteome</keyword>
<dbReference type="OrthoDB" id="9766909at2"/>
<comment type="catalytic activity">
    <reaction evidence="16">
        <text>Preferential cleavage: (Ac)2-L-Lys-D-Ala-|-D-Ala. Also transpeptidation of peptidyl-alanyl moieties that are N-acyl substituents of D-alanine.</text>
        <dbReference type="EC" id="3.4.16.4"/>
    </reaction>
</comment>
<evidence type="ECO:0000256" key="6">
    <source>
        <dbReference type="ARBA" id="ARBA00022645"/>
    </source>
</evidence>
<dbReference type="Gene3D" id="1.10.3810.10">
    <property type="entry name" value="Biosynthetic peptidoglycan transglycosylase-like"/>
    <property type="match status" value="1"/>
</dbReference>
<dbReference type="InterPro" id="IPR050396">
    <property type="entry name" value="Glycosyltr_51/Transpeptidase"/>
</dbReference>
<comment type="catalytic activity">
    <reaction evidence="17">
        <text>[GlcNAc-(1-&gt;4)-Mur2Ac(oyl-L-Ala-gamma-D-Glu-L-Lys-D-Ala-D-Ala)](n)-di-trans,octa-cis-undecaprenyl diphosphate + beta-D-GlcNAc-(1-&gt;4)-Mur2Ac(oyl-L-Ala-gamma-D-Glu-L-Lys-D-Ala-D-Ala)-di-trans,octa-cis-undecaprenyl diphosphate = [GlcNAc-(1-&gt;4)-Mur2Ac(oyl-L-Ala-gamma-D-Glu-L-Lys-D-Ala-D-Ala)](n+1)-di-trans,octa-cis-undecaprenyl diphosphate + di-trans,octa-cis-undecaprenyl diphosphate + H(+)</text>
        <dbReference type="Rhea" id="RHEA:23708"/>
        <dbReference type="Rhea" id="RHEA-COMP:9602"/>
        <dbReference type="Rhea" id="RHEA-COMP:9603"/>
        <dbReference type="ChEBI" id="CHEBI:15378"/>
        <dbReference type="ChEBI" id="CHEBI:58405"/>
        <dbReference type="ChEBI" id="CHEBI:60033"/>
        <dbReference type="ChEBI" id="CHEBI:78435"/>
        <dbReference type="EC" id="2.4.99.28"/>
    </reaction>
</comment>
<keyword evidence="19" id="KW-0812">Transmembrane</keyword>
<evidence type="ECO:0000256" key="5">
    <source>
        <dbReference type="ARBA" id="ARBA00022475"/>
    </source>
</evidence>
<evidence type="ECO:0000256" key="18">
    <source>
        <dbReference type="SAM" id="MobiDB-lite"/>
    </source>
</evidence>
<name>A0A328BFY3_9BACT</name>
<dbReference type="InterPro" id="IPR001264">
    <property type="entry name" value="Glyco_trans_51"/>
</dbReference>
<dbReference type="Pfam" id="PF00912">
    <property type="entry name" value="Transgly"/>
    <property type="match status" value="1"/>
</dbReference>
<dbReference type="PANTHER" id="PTHR32282">
    <property type="entry name" value="BINDING PROTEIN TRANSPEPTIDASE, PUTATIVE-RELATED"/>
    <property type="match status" value="1"/>
</dbReference>
<evidence type="ECO:0000256" key="8">
    <source>
        <dbReference type="ARBA" id="ARBA00022676"/>
    </source>
</evidence>
<dbReference type="Pfam" id="PF00905">
    <property type="entry name" value="Transpeptidase"/>
    <property type="match status" value="1"/>
</dbReference>
<dbReference type="GO" id="GO:0071555">
    <property type="term" value="P:cell wall organization"/>
    <property type="evidence" value="ECO:0007669"/>
    <property type="project" value="UniProtKB-KW"/>
</dbReference>
<comment type="caution">
    <text evidence="22">The sequence shown here is derived from an EMBL/GenBank/DDBJ whole genome shotgun (WGS) entry which is preliminary data.</text>
</comment>
<evidence type="ECO:0000256" key="4">
    <source>
        <dbReference type="ARBA" id="ARBA00007739"/>
    </source>
</evidence>
<keyword evidence="9" id="KW-0808">Transferase</keyword>
<feature type="transmembrane region" description="Helical" evidence="19">
    <location>
        <begin position="21"/>
        <end position="44"/>
    </location>
</feature>
<dbReference type="InterPro" id="IPR023346">
    <property type="entry name" value="Lysozyme-like_dom_sf"/>
</dbReference>
<evidence type="ECO:0000256" key="15">
    <source>
        <dbReference type="ARBA" id="ARBA00023316"/>
    </source>
</evidence>
<protein>
    <submittedName>
        <fullName evidence="22">Penicillin-binding protein</fullName>
    </submittedName>
</protein>
<dbReference type="SUPFAM" id="SSF53955">
    <property type="entry name" value="Lysozyme-like"/>
    <property type="match status" value="1"/>
</dbReference>
<comment type="subcellular location">
    <subcellularLocation>
        <location evidence="1">Cell membrane</location>
    </subcellularLocation>
</comment>
<dbReference type="GO" id="GO:0006508">
    <property type="term" value="P:proteolysis"/>
    <property type="evidence" value="ECO:0007669"/>
    <property type="project" value="UniProtKB-KW"/>
</dbReference>
<evidence type="ECO:0000256" key="7">
    <source>
        <dbReference type="ARBA" id="ARBA00022670"/>
    </source>
</evidence>
<gene>
    <name evidence="22" type="ORF">DLM85_19020</name>
</gene>
<dbReference type="PANTHER" id="PTHR32282:SF11">
    <property type="entry name" value="PENICILLIN-BINDING PROTEIN 1B"/>
    <property type="match status" value="1"/>
</dbReference>
<evidence type="ECO:0000256" key="14">
    <source>
        <dbReference type="ARBA" id="ARBA00023268"/>
    </source>
</evidence>
<dbReference type="GO" id="GO:0008658">
    <property type="term" value="F:penicillin binding"/>
    <property type="evidence" value="ECO:0007669"/>
    <property type="project" value="InterPro"/>
</dbReference>
<feature type="region of interest" description="Disordered" evidence="18">
    <location>
        <begin position="764"/>
        <end position="784"/>
    </location>
</feature>
<keyword evidence="10" id="KW-0378">Hydrolase</keyword>
<dbReference type="GO" id="GO:0030288">
    <property type="term" value="C:outer membrane-bounded periplasmic space"/>
    <property type="evidence" value="ECO:0007669"/>
    <property type="project" value="TreeGrafter"/>
</dbReference>
<keyword evidence="7" id="KW-0645">Protease</keyword>
<keyword evidence="14" id="KW-0511">Multifunctional enzyme</keyword>
<organism evidence="22 23">
    <name type="scientific">Hymenobacter edaphi</name>
    <dbReference type="NCBI Taxonomy" id="2211146"/>
    <lineage>
        <taxon>Bacteria</taxon>
        <taxon>Pseudomonadati</taxon>
        <taxon>Bacteroidota</taxon>
        <taxon>Cytophagia</taxon>
        <taxon>Cytophagales</taxon>
        <taxon>Hymenobacteraceae</taxon>
        <taxon>Hymenobacter</taxon>
    </lineage>
</organism>
<keyword evidence="15" id="KW-0961">Cell wall biogenesis/degradation</keyword>
<dbReference type="GO" id="GO:0005886">
    <property type="term" value="C:plasma membrane"/>
    <property type="evidence" value="ECO:0007669"/>
    <property type="project" value="UniProtKB-SubCell"/>
</dbReference>
<comment type="similarity">
    <text evidence="4">In the N-terminal section; belongs to the glycosyltransferase 51 family.</text>
</comment>
<feature type="domain" description="Penicillin-binding protein transpeptidase" evidence="20">
    <location>
        <begin position="443"/>
        <end position="685"/>
    </location>
</feature>
<evidence type="ECO:0000259" key="21">
    <source>
        <dbReference type="Pfam" id="PF00912"/>
    </source>
</evidence>
<dbReference type="Proteomes" id="UP000248553">
    <property type="component" value="Unassembled WGS sequence"/>
</dbReference>
<reference evidence="23" key="1">
    <citation type="submission" date="2018-05" db="EMBL/GenBank/DDBJ databases">
        <authorList>
            <person name="Nie L."/>
        </authorList>
    </citation>
    <scope>NUCLEOTIDE SEQUENCE [LARGE SCALE GENOMIC DNA]</scope>
    <source>
        <strain evidence="23">NL</strain>
    </source>
</reference>
<keyword evidence="12" id="KW-0573">Peptidoglycan synthesis</keyword>
<dbReference type="Gene3D" id="3.40.710.10">
    <property type="entry name" value="DD-peptidase/beta-lactamase superfamily"/>
    <property type="match status" value="2"/>
</dbReference>
<evidence type="ECO:0000256" key="1">
    <source>
        <dbReference type="ARBA" id="ARBA00004236"/>
    </source>
</evidence>
<evidence type="ECO:0000256" key="19">
    <source>
        <dbReference type="SAM" id="Phobius"/>
    </source>
</evidence>
<dbReference type="GO" id="GO:0009002">
    <property type="term" value="F:serine-type D-Ala-D-Ala carboxypeptidase activity"/>
    <property type="evidence" value="ECO:0007669"/>
    <property type="project" value="UniProtKB-EC"/>
</dbReference>
<dbReference type="GO" id="GO:0008955">
    <property type="term" value="F:peptidoglycan glycosyltransferase activity"/>
    <property type="evidence" value="ECO:0007669"/>
    <property type="project" value="UniProtKB-EC"/>
</dbReference>
<evidence type="ECO:0000256" key="17">
    <source>
        <dbReference type="ARBA" id="ARBA00049902"/>
    </source>
</evidence>
<comment type="pathway">
    <text evidence="2">Cell wall biogenesis; peptidoglycan biosynthesis.</text>
</comment>
<dbReference type="GO" id="GO:0008360">
    <property type="term" value="P:regulation of cell shape"/>
    <property type="evidence" value="ECO:0007669"/>
    <property type="project" value="UniProtKB-KW"/>
</dbReference>
<dbReference type="SUPFAM" id="SSF56601">
    <property type="entry name" value="beta-lactamase/transpeptidase-like"/>
    <property type="match status" value="1"/>
</dbReference>
<sequence>MPTVSRSKPAFRAKPNRPERFGALTRTLWVLFGAGVLGTILYVLAVSVNFLNLFGSMPNLKSLENPKSEVASEVYSADGVLMGKYFRENRTPVSYDDLPQNLVDALVATEDSRFEQHSGIDAKAMTRVAGGILTAGALGKSGGGSTLTQQLAKLLFRTREDLNDGLLNDVPGLRMLITKTKEWILAVRLERNYTKREILRMYLNQAEYGSNAFGVFTAAKTFFNKKPKNLTLEESALLVGLVNGPTWFSPVRHPERSRKRRDWVLSQMRKYNYLDDAAYTAAIAKPIKLDYKVENQNEGIAPYFRVEVSKMLRQWAKETEHDLYSDGLKIYTTIDSRLQKYAETAVADHMSLQQRWFDAHWKGQQPWRDENGRLIPNFLSTSIKRTERYRALQARFPDQPDSVKYYLNKKYRMKVFTWKGGEKEVLMSPMDSLAYYKRLLHAGFMAMNPLNGQVKAWVGGINFKYIKYDHVKQGKRQPGSTFKPFVYVAAIDRGYSPCYQRPDIATTFPAVAGRPPYTPKNFEGSYSGRTFTLRQALARSLNSITAWLVKEIGPEDVVKYAQRLGITSPIEAVPAVGFGSSDVSIYELAGAYSTFVNKGVWTAPMMVTRIEDKNGNVLREFVPQTKEALSEETAYLMTYMMRGAVEEKGGTSIILRGGFKFQNQVAAKTGTTSNYSDAWFMGMTPNLVCGMWVGGEDRSIHFRTGAYGQGSRLALPIYGIFMQQVYKNNKAKDLDVDTKDFPAPSKPLSIEIDCSRYYGGQRDTIPYEQKQNPTDLQDIDRDNI</sequence>